<feature type="domain" description="Gelsolin-like" evidence="3">
    <location>
        <begin position="138"/>
        <end position="201"/>
    </location>
</feature>
<dbReference type="PANTHER" id="PTHR11977">
    <property type="entry name" value="VILLIN"/>
    <property type="match status" value="1"/>
</dbReference>
<dbReference type="CDD" id="cd11288">
    <property type="entry name" value="gelsolin_S5_like"/>
    <property type="match status" value="1"/>
</dbReference>
<feature type="region of interest" description="Disordered" evidence="2">
    <location>
        <begin position="561"/>
        <end position="592"/>
    </location>
</feature>
<dbReference type="EMBL" id="CAWYQH010000152">
    <property type="protein sequence ID" value="CAK8696042.1"/>
    <property type="molecule type" value="Genomic_DNA"/>
</dbReference>
<feature type="domain" description="Gelsolin-like" evidence="3">
    <location>
        <begin position="262"/>
        <end position="332"/>
    </location>
</feature>
<dbReference type="Pfam" id="PF00626">
    <property type="entry name" value="Gelsolin"/>
    <property type="match status" value="6"/>
</dbReference>
<feature type="domain" description="Gelsolin-like" evidence="3">
    <location>
        <begin position="522"/>
        <end position="587"/>
    </location>
</feature>
<comment type="caution">
    <text evidence="4">The sequence shown here is derived from an EMBL/GenBank/DDBJ whole genome shotgun (WGS) entry which is preliminary data.</text>
</comment>
<dbReference type="SUPFAM" id="SSF55753">
    <property type="entry name" value="Actin depolymerizing proteins"/>
    <property type="match status" value="6"/>
</dbReference>
<keyword evidence="5" id="KW-1185">Reference proteome</keyword>
<keyword evidence="1" id="KW-0009">Actin-binding</keyword>
<dbReference type="PRINTS" id="PR00597">
    <property type="entry name" value="GELSOLIN"/>
</dbReference>
<dbReference type="PANTHER" id="PTHR11977:SF131">
    <property type="entry name" value="GELSOLIN-LIKE DOMAIN-CONTAINING PROTEIN"/>
    <property type="match status" value="1"/>
</dbReference>
<evidence type="ECO:0000313" key="4">
    <source>
        <dbReference type="EMBL" id="CAK8696042.1"/>
    </source>
</evidence>
<dbReference type="CDD" id="cd11291">
    <property type="entry name" value="gelsolin_S6_like"/>
    <property type="match status" value="1"/>
</dbReference>
<dbReference type="CDD" id="cd11289">
    <property type="entry name" value="gelsolin_S2_like"/>
    <property type="match status" value="1"/>
</dbReference>
<dbReference type="InterPro" id="IPR007122">
    <property type="entry name" value="Villin/Gelsolin"/>
</dbReference>
<evidence type="ECO:0000256" key="1">
    <source>
        <dbReference type="ARBA" id="ARBA00023203"/>
    </source>
</evidence>
<dbReference type="SMART" id="SM00262">
    <property type="entry name" value="GEL"/>
    <property type="match status" value="6"/>
</dbReference>
<proteinExistence type="predicted"/>
<dbReference type="CDD" id="cd11290">
    <property type="entry name" value="gelsolin_S1_like"/>
    <property type="match status" value="1"/>
</dbReference>
<gene>
    <name evidence="4" type="ORF">CVLEPA_LOCUS29234</name>
</gene>
<feature type="domain" description="Gelsolin-like" evidence="3">
    <location>
        <begin position="630"/>
        <end position="698"/>
    </location>
</feature>
<accession>A0ABP0GWT6</accession>
<feature type="region of interest" description="Disordered" evidence="2">
    <location>
        <begin position="659"/>
        <end position="689"/>
    </location>
</feature>
<feature type="domain" description="Gelsolin-like" evidence="3">
    <location>
        <begin position="406"/>
        <end position="480"/>
    </location>
</feature>
<evidence type="ECO:0000259" key="3">
    <source>
        <dbReference type="Pfam" id="PF00626"/>
    </source>
</evidence>
<name>A0ABP0GWT6_CLALP</name>
<dbReference type="Proteomes" id="UP001642483">
    <property type="component" value="Unassembled WGS sequence"/>
</dbReference>
<dbReference type="CDD" id="cd11293">
    <property type="entry name" value="gelsolin_S4_like"/>
    <property type="match status" value="1"/>
</dbReference>
<protein>
    <recommendedName>
        <fullName evidence="3">Gelsolin-like domain-containing protein</fullName>
    </recommendedName>
</protein>
<organism evidence="4 5">
    <name type="scientific">Clavelina lepadiformis</name>
    <name type="common">Light-bulb sea squirt</name>
    <name type="synonym">Ascidia lepadiformis</name>
    <dbReference type="NCBI Taxonomy" id="159417"/>
    <lineage>
        <taxon>Eukaryota</taxon>
        <taxon>Metazoa</taxon>
        <taxon>Chordata</taxon>
        <taxon>Tunicata</taxon>
        <taxon>Ascidiacea</taxon>
        <taxon>Aplousobranchia</taxon>
        <taxon>Clavelinidae</taxon>
        <taxon>Clavelina</taxon>
    </lineage>
</organism>
<feature type="compositionally biased region" description="Polar residues" evidence="2">
    <location>
        <begin position="561"/>
        <end position="575"/>
    </location>
</feature>
<evidence type="ECO:0000256" key="2">
    <source>
        <dbReference type="SAM" id="MobiDB-lite"/>
    </source>
</evidence>
<evidence type="ECO:0000313" key="5">
    <source>
        <dbReference type="Proteomes" id="UP001642483"/>
    </source>
</evidence>
<feature type="domain" description="Gelsolin-like" evidence="3">
    <location>
        <begin position="15"/>
        <end position="98"/>
    </location>
</feature>
<dbReference type="Gene3D" id="3.40.20.10">
    <property type="entry name" value="Severin"/>
    <property type="match status" value="6"/>
</dbReference>
<dbReference type="InterPro" id="IPR029006">
    <property type="entry name" value="ADF-H/Gelsolin-like_dom_sf"/>
</dbReference>
<reference evidence="4 5" key="1">
    <citation type="submission" date="2024-02" db="EMBL/GenBank/DDBJ databases">
        <authorList>
            <person name="Daric V."/>
            <person name="Darras S."/>
        </authorList>
    </citation>
    <scope>NUCLEOTIDE SEQUENCE [LARGE SCALE GENOMIC DNA]</scope>
</reference>
<sequence>MVLGAQKLQVWRIENFEKVPVPRNNYGYFFTGDSYIVMNETKDADGNVVYDLHMWIGSESSQDEYGACAILTTQLDDEYGGAPIQHRETQGYESALFMGYFRPAIKYEKGGVASGFKHVEINDYSAIKRLMWVRGRRQVRADIVPMEWSSLNKSDCFIFDMGHKIYTWSGPKSNRFEGLQATIVAKGINDDERGGKAKVIAFSGSTQRLEEFLGSQSGDIAEGEPEPVRASSQVKSSGKGIKLFRVSDDSGKLVVSLVSDKSPFQQSMLESGNVYIVSNAETAQIYVWKGKDASTGERKGAMKTADSFIEQEGLPKHARITVMAQNAETSLFKILFRNWTDADSQKGLGEVWSISKIAKVAKVDFDASTLHEKPDLAAKYQLPDDGSGDVQIWRIEGINKNAVSKDSYGQFYGGDCYIVLYSYKQKSRQDYIIYYWIGSKATKDEVTALPILTIKTDDEECNGAATQIRVTQGKEPPHMLMLFGGKPMIVNMGGTSRAGGQTSAADTRLFHVKSGFMGRCRAVEVDAEASNLNSNDAFLLITPDGNSVWCGKGASETEISAASEVTSTLGTSSPSRIEEGEEPSSFWSSLGGKADYASDPRHETEVKPARLFECCDASGNFTVEEVVGGWTQDDLNQDNVMLLDAWTCIYVWIGKDSSEQEKTKAPEAAEEYLNSDPTERDSSTPICKVQQGNEPISFKGFFQGWED</sequence>
<dbReference type="InterPro" id="IPR007123">
    <property type="entry name" value="Gelsolin-like_dom"/>
</dbReference>
<dbReference type="CDD" id="cd11292">
    <property type="entry name" value="gelsolin_S3_like"/>
    <property type="match status" value="1"/>
</dbReference>